<evidence type="ECO:0000256" key="3">
    <source>
        <dbReference type="ARBA" id="ARBA00023163"/>
    </source>
</evidence>
<gene>
    <name evidence="4" type="ORF">GCM10009864_78570</name>
</gene>
<proteinExistence type="predicted"/>
<accession>A0ABN3T4K3</accession>
<evidence type="ECO:0008006" key="6">
    <source>
        <dbReference type="Google" id="ProtNLM"/>
    </source>
</evidence>
<evidence type="ECO:0000313" key="5">
    <source>
        <dbReference type="Proteomes" id="UP001500994"/>
    </source>
</evidence>
<dbReference type="InterPro" id="IPR050109">
    <property type="entry name" value="HTH-type_TetR-like_transc_reg"/>
</dbReference>
<keyword evidence="1" id="KW-0805">Transcription regulation</keyword>
<dbReference type="InterPro" id="IPR036271">
    <property type="entry name" value="Tet_transcr_reg_TetR-rel_C_sf"/>
</dbReference>
<comment type="caution">
    <text evidence="4">The sequence shown here is derived from an EMBL/GenBank/DDBJ whole genome shotgun (WGS) entry which is preliminary data.</text>
</comment>
<dbReference type="Proteomes" id="UP001500994">
    <property type="component" value="Unassembled WGS sequence"/>
</dbReference>
<evidence type="ECO:0000256" key="2">
    <source>
        <dbReference type="ARBA" id="ARBA00023125"/>
    </source>
</evidence>
<dbReference type="PANTHER" id="PTHR30055:SF151">
    <property type="entry name" value="TRANSCRIPTIONAL REGULATORY PROTEIN"/>
    <property type="match status" value="1"/>
</dbReference>
<dbReference type="InterPro" id="IPR009057">
    <property type="entry name" value="Homeodomain-like_sf"/>
</dbReference>
<dbReference type="SUPFAM" id="SSF46689">
    <property type="entry name" value="Homeodomain-like"/>
    <property type="match status" value="1"/>
</dbReference>
<dbReference type="EMBL" id="BAAARK010000060">
    <property type="protein sequence ID" value="GAA2692258.1"/>
    <property type="molecule type" value="Genomic_DNA"/>
</dbReference>
<reference evidence="4 5" key="1">
    <citation type="journal article" date="2019" name="Int. J. Syst. Evol. Microbiol.">
        <title>The Global Catalogue of Microorganisms (GCM) 10K type strain sequencing project: providing services to taxonomists for standard genome sequencing and annotation.</title>
        <authorList>
            <consortium name="The Broad Institute Genomics Platform"/>
            <consortium name="The Broad Institute Genome Sequencing Center for Infectious Disease"/>
            <person name="Wu L."/>
            <person name="Ma J."/>
        </authorList>
    </citation>
    <scope>NUCLEOTIDE SEQUENCE [LARGE SCALE GENOMIC DNA]</scope>
    <source>
        <strain evidence="4 5">JCM 16374</strain>
    </source>
</reference>
<keyword evidence="2" id="KW-0238">DNA-binding</keyword>
<keyword evidence="5" id="KW-1185">Reference proteome</keyword>
<dbReference type="SUPFAM" id="SSF48498">
    <property type="entry name" value="Tetracyclin repressor-like, C-terminal domain"/>
    <property type="match status" value="1"/>
</dbReference>
<evidence type="ECO:0000313" key="4">
    <source>
        <dbReference type="EMBL" id="GAA2692258.1"/>
    </source>
</evidence>
<protein>
    <recommendedName>
        <fullName evidence="6">TetR family transcriptional regulator</fullName>
    </recommendedName>
</protein>
<dbReference type="Gene3D" id="1.10.357.10">
    <property type="entry name" value="Tetracycline Repressor, domain 2"/>
    <property type="match status" value="1"/>
</dbReference>
<evidence type="ECO:0000256" key="1">
    <source>
        <dbReference type="ARBA" id="ARBA00023015"/>
    </source>
</evidence>
<organism evidence="4 5">
    <name type="scientific">Streptomyces lunalinharesii</name>
    <dbReference type="NCBI Taxonomy" id="333384"/>
    <lineage>
        <taxon>Bacteria</taxon>
        <taxon>Bacillati</taxon>
        <taxon>Actinomycetota</taxon>
        <taxon>Actinomycetes</taxon>
        <taxon>Kitasatosporales</taxon>
        <taxon>Streptomycetaceae</taxon>
        <taxon>Streptomyces</taxon>
    </lineage>
</organism>
<dbReference type="PANTHER" id="PTHR30055">
    <property type="entry name" value="HTH-TYPE TRANSCRIPTIONAL REGULATOR RUTR"/>
    <property type="match status" value="1"/>
</dbReference>
<name>A0ABN3T4K3_9ACTN</name>
<sequence>MAEGLVTVLAMDDAATTRTRPGRPAQLSRERIVDAALSTGNLDALTMRELAARLTVSHSALYRWVKNREELFDLVSEVMIERILPADGPPRRRWRPWLAEVARAMHEHFLAVPGYATRLSRPHRHTAASFGRLRTEVITAFTNAGVRPDLAEQSWYVFITSVVSWLAAQENPLDLGHAAPRFELFLDVLLRGLPAREPDAGR</sequence>
<keyword evidence="3" id="KW-0804">Transcription</keyword>